<accession>A0AA86VQV0</accession>
<dbReference type="PROSITE" id="PS50004">
    <property type="entry name" value="C2"/>
    <property type="match status" value="1"/>
</dbReference>
<keyword evidence="4" id="KW-1185">Reference proteome</keyword>
<feature type="region of interest" description="Disordered" evidence="1">
    <location>
        <begin position="160"/>
        <end position="213"/>
    </location>
</feature>
<proteinExistence type="predicted"/>
<dbReference type="Proteomes" id="UP001189624">
    <property type="component" value="Chromosome 7"/>
</dbReference>
<dbReference type="PANTHER" id="PTHR32246">
    <property type="entry name" value="INGRESSION PROTEIN FIC1"/>
    <property type="match status" value="1"/>
</dbReference>
<dbReference type="Pfam" id="PF00168">
    <property type="entry name" value="C2"/>
    <property type="match status" value="1"/>
</dbReference>
<name>A0AA86VQV0_9FABA</name>
<dbReference type="SMART" id="SM00239">
    <property type="entry name" value="C2"/>
    <property type="match status" value="1"/>
</dbReference>
<reference evidence="3" key="1">
    <citation type="submission" date="2023-10" db="EMBL/GenBank/DDBJ databases">
        <authorList>
            <person name="Domelevo Entfellner J.-B."/>
        </authorList>
    </citation>
    <scope>NUCLEOTIDE SEQUENCE</scope>
</reference>
<protein>
    <recommendedName>
        <fullName evidence="2">C2 domain-containing protein</fullName>
    </recommendedName>
</protein>
<dbReference type="InterPro" id="IPR000008">
    <property type="entry name" value="C2_dom"/>
</dbReference>
<dbReference type="Gene3D" id="2.60.40.150">
    <property type="entry name" value="C2 domain"/>
    <property type="match status" value="1"/>
</dbReference>
<feature type="compositionally biased region" description="Basic and acidic residues" evidence="1">
    <location>
        <begin position="165"/>
        <end position="185"/>
    </location>
</feature>
<evidence type="ECO:0000313" key="4">
    <source>
        <dbReference type="Proteomes" id="UP001189624"/>
    </source>
</evidence>
<evidence type="ECO:0000313" key="3">
    <source>
        <dbReference type="EMBL" id="CAJ1968079.1"/>
    </source>
</evidence>
<organism evidence="3 4">
    <name type="scientific">Sphenostylis stenocarpa</name>
    <dbReference type="NCBI Taxonomy" id="92480"/>
    <lineage>
        <taxon>Eukaryota</taxon>
        <taxon>Viridiplantae</taxon>
        <taxon>Streptophyta</taxon>
        <taxon>Embryophyta</taxon>
        <taxon>Tracheophyta</taxon>
        <taxon>Spermatophyta</taxon>
        <taxon>Magnoliopsida</taxon>
        <taxon>eudicotyledons</taxon>
        <taxon>Gunneridae</taxon>
        <taxon>Pentapetalae</taxon>
        <taxon>rosids</taxon>
        <taxon>fabids</taxon>
        <taxon>Fabales</taxon>
        <taxon>Fabaceae</taxon>
        <taxon>Papilionoideae</taxon>
        <taxon>50 kb inversion clade</taxon>
        <taxon>NPAAA clade</taxon>
        <taxon>indigoferoid/millettioid clade</taxon>
        <taxon>Phaseoleae</taxon>
        <taxon>Sphenostylis</taxon>
    </lineage>
</organism>
<dbReference type="GO" id="GO:0006952">
    <property type="term" value="P:defense response"/>
    <property type="evidence" value="ECO:0007669"/>
    <property type="project" value="InterPro"/>
</dbReference>
<evidence type="ECO:0000256" key="1">
    <source>
        <dbReference type="SAM" id="MobiDB-lite"/>
    </source>
</evidence>
<feature type="domain" description="C2" evidence="2">
    <location>
        <begin position="1"/>
        <end position="111"/>
    </location>
</feature>
<dbReference type="CDD" id="cd04051">
    <property type="entry name" value="C2_SRC2_like"/>
    <property type="match status" value="1"/>
</dbReference>
<dbReference type="EMBL" id="OY731404">
    <property type="protein sequence ID" value="CAJ1968079.1"/>
    <property type="molecule type" value="Genomic_DNA"/>
</dbReference>
<dbReference type="AlphaFoldDB" id="A0AA86VQV0"/>
<dbReference type="InterPro" id="IPR035892">
    <property type="entry name" value="C2_domain_sf"/>
</dbReference>
<feature type="region of interest" description="Disordered" evidence="1">
    <location>
        <begin position="415"/>
        <end position="437"/>
    </location>
</feature>
<evidence type="ECO:0000259" key="2">
    <source>
        <dbReference type="PROSITE" id="PS50004"/>
    </source>
</evidence>
<dbReference type="InterPro" id="IPR044750">
    <property type="entry name" value="C2_SRC2/BAP"/>
</dbReference>
<dbReference type="Gramene" id="rna-AYBTSS11_LOCUS21520">
    <property type="protein sequence ID" value="CAJ1968079.1"/>
    <property type="gene ID" value="gene-AYBTSS11_LOCUS21520"/>
</dbReference>
<gene>
    <name evidence="3" type="ORF">AYBTSS11_LOCUS21520</name>
</gene>
<dbReference type="PANTHER" id="PTHR32246:SF76">
    <property type="entry name" value="CALCIUM-DEPENDENT LIPID-BINDING (CALB DOMAIN) FAMILY PROTEIN"/>
    <property type="match status" value="1"/>
</dbReference>
<sequence length="437" mass="48480">MSNILACYQLLELNVISAQDLAPAGRSMRTYAVAWIDPDRKLSTRVDSEGRTNPTWNDKFVFRIDQDFLYDQESVITIDIYALHWFRDIHVGTAYVLSSDLLPPSSQPQPPQNTYKPMGMRFMGLQVQRPSGRPKGILNVGAAIIDSSMRSMPLYTQKSPIVGYSRDDHDQPTHQPKPELRRTKSDSSSMLGSEAIAPEPQAKAKRKKANSHVVIPSKISTKSKKKASSILSGSYVNKFSRKKAKVTSHDSQNNFNARVNVDYHVKSTPMRTYHNNDHNYIGSAKGTPFHPFAMTDMAMEYGTPYRSNLGHRPFMTDSELGPSASEVAAVVARLPMEEGEKSTVGGWSLEDSVEGLQPKVERWQTELPTVYDGIDDVIGSKKRGKHPRRQADGNGLFSCFSVICGVECSIVCGSGGGGGGKKHRRHRVQSVDNESFV</sequence>
<dbReference type="SUPFAM" id="SSF49562">
    <property type="entry name" value="C2 domain (Calcium/lipid-binding domain, CaLB)"/>
    <property type="match status" value="1"/>
</dbReference>